<dbReference type="RefSeq" id="WP_047250904.1">
    <property type="nucleotide sequence ID" value="NZ_CP011367.1"/>
</dbReference>
<dbReference type="InterPro" id="IPR050214">
    <property type="entry name" value="Cys_Synth/Cystath_Beta-Synth"/>
</dbReference>
<keyword evidence="4 11" id="KW-0028">Amino-acid biosynthesis</keyword>
<evidence type="ECO:0000256" key="10">
    <source>
        <dbReference type="PIRSR" id="PIRSR605856-51"/>
    </source>
</evidence>
<evidence type="ECO:0000313" key="14">
    <source>
        <dbReference type="Proteomes" id="UP000064201"/>
    </source>
</evidence>
<dbReference type="InterPro" id="IPR001926">
    <property type="entry name" value="TrpB-like_PALP"/>
</dbReference>
<dbReference type="CDD" id="cd01561">
    <property type="entry name" value="CBS_like"/>
    <property type="match status" value="1"/>
</dbReference>
<sequence>MKKRLHPESFPTLEHFVGNTPLVRLQRMAADLPSTVLVKLEGNNPAGSVKDRPALNMIQAAERRGDIQPGDTLIEATSGNTGIALAMVAAMKGYRMILVMPDNMSAERRASMKAFGAELVLVSREESMEGARDLADRMEAEGKGRVLNQFGNPDNPDAHYIGTGPEIWRDTEGTVTHFVSAMGTTGTIMGVSRYLKERDPEVQIVGVQPAEGASIPGIRRWPEAYLPTIFEASRVDQTVDVTQEEAEETMHRLASEEGIFAGVSSGGSVAAALKLAAQTDGKTFVAIICDRGDRYISTGVFPA</sequence>
<dbReference type="PATRIC" id="fig|106634.4.peg.886"/>
<dbReference type="SUPFAM" id="SSF53686">
    <property type="entry name" value="Tryptophan synthase beta subunit-like PLP-dependent enzymes"/>
    <property type="match status" value="1"/>
</dbReference>
<keyword evidence="5 11" id="KW-0808">Transferase</keyword>
<feature type="binding site" evidence="9">
    <location>
        <begin position="183"/>
        <end position="187"/>
    </location>
    <ligand>
        <name>pyridoxal 5'-phosphate</name>
        <dbReference type="ChEBI" id="CHEBI:597326"/>
    </ligand>
</feature>
<dbReference type="GO" id="GO:0006535">
    <property type="term" value="P:cysteine biosynthetic process from serine"/>
    <property type="evidence" value="ECO:0007669"/>
    <property type="project" value="UniProtKB-UniRule"/>
</dbReference>
<feature type="binding site" evidence="9">
    <location>
        <position position="80"/>
    </location>
    <ligand>
        <name>pyridoxal 5'-phosphate</name>
        <dbReference type="ChEBI" id="CHEBI:597326"/>
    </ligand>
</feature>
<evidence type="ECO:0000256" key="6">
    <source>
        <dbReference type="ARBA" id="ARBA00022898"/>
    </source>
</evidence>
<dbReference type="Gene3D" id="3.40.50.1100">
    <property type="match status" value="2"/>
</dbReference>
<dbReference type="UniPathway" id="UPA00136">
    <property type="reaction ID" value="UER00200"/>
</dbReference>
<dbReference type="NCBIfam" id="TIGR01138">
    <property type="entry name" value="cysM"/>
    <property type="match status" value="1"/>
</dbReference>
<dbReference type="AlphaFoldDB" id="A0A0G3G733"/>
<reference evidence="13 14" key="1">
    <citation type="submission" date="2015-04" db="EMBL/GenBank/DDBJ databases">
        <title>Complete Sequence for the Genome of the Thioalkalivibrio versutus D301.</title>
        <authorList>
            <person name="Mu T."/>
            <person name="Zhou J."/>
            <person name="Xu X."/>
        </authorList>
    </citation>
    <scope>NUCLEOTIDE SEQUENCE [LARGE SCALE GENOMIC DNA]</scope>
    <source>
        <strain evidence="13 14">D301</strain>
    </source>
</reference>
<dbReference type="STRING" id="106634.TVD_04340"/>
<evidence type="ECO:0000313" key="13">
    <source>
        <dbReference type="EMBL" id="AKJ94646.1"/>
    </source>
</evidence>
<dbReference type="EC" id="2.5.1.47" evidence="11"/>
<dbReference type="NCBIfam" id="NF008735">
    <property type="entry name" value="PRK11761.1"/>
    <property type="match status" value="1"/>
</dbReference>
<dbReference type="InterPro" id="IPR001216">
    <property type="entry name" value="P-phosphate_BS"/>
</dbReference>
<dbReference type="OrthoDB" id="9805733at2"/>
<keyword evidence="6 9" id="KW-0663">Pyridoxal phosphate</keyword>
<evidence type="ECO:0000256" key="4">
    <source>
        <dbReference type="ARBA" id="ARBA00022605"/>
    </source>
</evidence>
<proteinExistence type="inferred from homology"/>
<evidence type="ECO:0000256" key="7">
    <source>
        <dbReference type="ARBA" id="ARBA00023192"/>
    </source>
</evidence>
<evidence type="ECO:0000256" key="8">
    <source>
        <dbReference type="ARBA" id="ARBA00047931"/>
    </source>
</evidence>
<feature type="binding site" evidence="9">
    <location>
        <position position="264"/>
    </location>
    <ligand>
        <name>pyridoxal 5'-phosphate</name>
        <dbReference type="ChEBI" id="CHEBI:597326"/>
    </ligand>
</feature>
<evidence type="ECO:0000256" key="1">
    <source>
        <dbReference type="ARBA" id="ARBA00001933"/>
    </source>
</evidence>
<evidence type="ECO:0000256" key="3">
    <source>
        <dbReference type="ARBA" id="ARBA00007103"/>
    </source>
</evidence>
<dbReference type="EMBL" id="CP011367">
    <property type="protein sequence ID" value="AKJ94646.1"/>
    <property type="molecule type" value="Genomic_DNA"/>
</dbReference>
<evidence type="ECO:0000256" key="9">
    <source>
        <dbReference type="PIRSR" id="PIRSR605856-50"/>
    </source>
</evidence>
<comment type="pathway">
    <text evidence="2">Amino-acid biosynthesis; L-cysteine biosynthesis; L-cysteine from L-serine: step 2/2.</text>
</comment>
<comment type="similarity">
    <text evidence="3 11">Belongs to the cysteine synthase/cystathionine beta-synthase family.</text>
</comment>
<dbReference type="Proteomes" id="UP000064201">
    <property type="component" value="Chromosome"/>
</dbReference>
<evidence type="ECO:0000259" key="12">
    <source>
        <dbReference type="Pfam" id="PF00291"/>
    </source>
</evidence>
<dbReference type="NCBIfam" id="TIGR01136">
    <property type="entry name" value="cysKM"/>
    <property type="match status" value="1"/>
</dbReference>
<feature type="modified residue" description="N6-(pyridoxal phosphate)lysine" evidence="10">
    <location>
        <position position="50"/>
    </location>
</feature>
<keyword evidence="7 11" id="KW-0198">Cysteine biosynthesis</keyword>
<evidence type="ECO:0000256" key="11">
    <source>
        <dbReference type="RuleBase" id="RU003985"/>
    </source>
</evidence>
<feature type="domain" description="Tryptophan synthase beta chain-like PALP" evidence="12">
    <location>
        <begin position="15"/>
        <end position="290"/>
    </location>
</feature>
<comment type="catalytic activity">
    <reaction evidence="8 11">
        <text>O-acetyl-L-serine + hydrogen sulfide = L-cysteine + acetate</text>
        <dbReference type="Rhea" id="RHEA:14829"/>
        <dbReference type="ChEBI" id="CHEBI:29919"/>
        <dbReference type="ChEBI" id="CHEBI:30089"/>
        <dbReference type="ChEBI" id="CHEBI:35235"/>
        <dbReference type="ChEBI" id="CHEBI:58340"/>
        <dbReference type="EC" id="2.5.1.47"/>
    </reaction>
</comment>
<evidence type="ECO:0000256" key="2">
    <source>
        <dbReference type="ARBA" id="ARBA00004962"/>
    </source>
</evidence>
<keyword evidence="14" id="KW-1185">Reference proteome</keyword>
<dbReference type="FunFam" id="3.40.50.1100:FF:000003">
    <property type="entry name" value="Cystathionine beta-synthase"/>
    <property type="match status" value="1"/>
</dbReference>
<name>A0A0G3G733_9GAMM</name>
<protein>
    <recommendedName>
        <fullName evidence="11">Cysteine synthase</fullName>
        <ecNumber evidence="11">2.5.1.47</ecNumber>
    </recommendedName>
</protein>
<dbReference type="PANTHER" id="PTHR10314">
    <property type="entry name" value="CYSTATHIONINE BETA-SYNTHASE"/>
    <property type="match status" value="1"/>
</dbReference>
<dbReference type="PROSITE" id="PS00901">
    <property type="entry name" value="CYS_SYNTHASE"/>
    <property type="match status" value="1"/>
</dbReference>
<dbReference type="KEGG" id="tvr:TVD_04340"/>
<organism evidence="13 14">
    <name type="scientific">Thioalkalivibrio versutus</name>
    <dbReference type="NCBI Taxonomy" id="106634"/>
    <lineage>
        <taxon>Bacteria</taxon>
        <taxon>Pseudomonadati</taxon>
        <taxon>Pseudomonadota</taxon>
        <taxon>Gammaproteobacteria</taxon>
        <taxon>Chromatiales</taxon>
        <taxon>Ectothiorhodospiraceae</taxon>
        <taxon>Thioalkalivibrio</taxon>
    </lineage>
</organism>
<dbReference type="GO" id="GO:0004124">
    <property type="term" value="F:cysteine synthase activity"/>
    <property type="evidence" value="ECO:0007669"/>
    <property type="project" value="UniProtKB-UniRule"/>
</dbReference>
<dbReference type="Pfam" id="PF00291">
    <property type="entry name" value="PALP"/>
    <property type="match status" value="1"/>
</dbReference>
<accession>A0A0G3G733</accession>
<evidence type="ECO:0000256" key="5">
    <source>
        <dbReference type="ARBA" id="ARBA00022679"/>
    </source>
</evidence>
<dbReference type="InterPro" id="IPR036052">
    <property type="entry name" value="TrpB-like_PALP_sf"/>
</dbReference>
<gene>
    <name evidence="13" type="ORF">TVD_04340</name>
</gene>
<dbReference type="InterPro" id="IPR005856">
    <property type="entry name" value="Cys_synth"/>
</dbReference>
<comment type="cofactor">
    <cofactor evidence="1 9 11">
        <name>pyridoxal 5'-phosphate</name>
        <dbReference type="ChEBI" id="CHEBI:597326"/>
    </cofactor>
</comment>
<dbReference type="InterPro" id="IPR005858">
    <property type="entry name" value="CysM"/>
</dbReference>